<name>A0A1B6CM98_9HEMI</name>
<evidence type="ECO:0000256" key="1">
    <source>
        <dbReference type="SAM" id="MobiDB-lite"/>
    </source>
</evidence>
<feature type="non-terminal residue" evidence="2">
    <location>
        <position position="155"/>
    </location>
</feature>
<organism evidence="2">
    <name type="scientific">Clastoptera arizonana</name>
    <name type="common">Arizona spittle bug</name>
    <dbReference type="NCBI Taxonomy" id="38151"/>
    <lineage>
        <taxon>Eukaryota</taxon>
        <taxon>Metazoa</taxon>
        <taxon>Ecdysozoa</taxon>
        <taxon>Arthropoda</taxon>
        <taxon>Hexapoda</taxon>
        <taxon>Insecta</taxon>
        <taxon>Pterygota</taxon>
        <taxon>Neoptera</taxon>
        <taxon>Paraneoptera</taxon>
        <taxon>Hemiptera</taxon>
        <taxon>Auchenorrhyncha</taxon>
        <taxon>Cercopoidea</taxon>
        <taxon>Clastopteridae</taxon>
        <taxon>Clastoptera</taxon>
    </lineage>
</organism>
<protein>
    <submittedName>
        <fullName evidence="2">Uncharacterized protein</fullName>
    </submittedName>
</protein>
<feature type="region of interest" description="Disordered" evidence="1">
    <location>
        <begin position="1"/>
        <end position="155"/>
    </location>
</feature>
<dbReference type="EMBL" id="GEDC01022800">
    <property type="protein sequence ID" value="JAS14498.1"/>
    <property type="molecule type" value="Transcribed_RNA"/>
</dbReference>
<proteinExistence type="predicted"/>
<evidence type="ECO:0000313" key="3">
    <source>
        <dbReference type="EMBL" id="JAS23322.1"/>
    </source>
</evidence>
<evidence type="ECO:0000313" key="2">
    <source>
        <dbReference type="EMBL" id="JAS14498.1"/>
    </source>
</evidence>
<feature type="compositionally biased region" description="Basic and acidic residues" evidence="1">
    <location>
        <begin position="51"/>
        <end position="62"/>
    </location>
</feature>
<feature type="compositionally biased region" description="Basic and acidic residues" evidence="1">
    <location>
        <begin position="72"/>
        <end position="155"/>
    </location>
</feature>
<dbReference type="AlphaFoldDB" id="A0A1B6CM98"/>
<dbReference type="EMBL" id="GEDC01013976">
    <property type="protein sequence ID" value="JAS23322.1"/>
    <property type="molecule type" value="Transcribed_RNA"/>
</dbReference>
<gene>
    <name evidence="2" type="ORF">g.12155</name>
    <name evidence="3" type="ORF">g.12158</name>
</gene>
<sequence length="155" mass="17204">MGARQSKRSVDISGTPKKGELENGGTVEERLERIEEGDVAPKVALNGTTPHVEKEEGAKTPDTEEAVPLVNGDHKAEKPAEEEKKEEVTVEEKKADETTEQKTEETPEQKTVESPEQKTVETPEQKTEETPEQKTVESPEQKTVETPEQKTEETP</sequence>
<feature type="compositionally biased region" description="Basic and acidic residues" evidence="1">
    <location>
        <begin position="17"/>
        <end position="36"/>
    </location>
</feature>
<accession>A0A1B6CM98</accession>
<reference evidence="2" key="1">
    <citation type="submission" date="2015-12" db="EMBL/GenBank/DDBJ databases">
        <title>De novo transcriptome assembly of four potential Pierce s Disease insect vectors from Arizona vineyards.</title>
        <authorList>
            <person name="Tassone E.E."/>
        </authorList>
    </citation>
    <scope>NUCLEOTIDE SEQUENCE</scope>
</reference>